<accession>A0A182RCK2</accession>
<name>A0A182RCK2_ANOFN</name>
<dbReference type="Gene3D" id="2.40.50.140">
    <property type="entry name" value="Nucleic acid-binding proteins"/>
    <property type="match status" value="4"/>
</dbReference>
<feature type="region of interest" description="Disordered" evidence="7">
    <location>
        <begin position="1178"/>
        <end position="1202"/>
    </location>
</feature>
<evidence type="ECO:0000259" key="8">
    <source>
        <dbReference type="Pfam" id="PF09103"/>
    </source>
</evidence>
<dbReference type="InterPro" id="IPR015188">
    <property type="entry name" value="BRCA2_OB_3"/>
</dbReference>
<feature type="compositionally biased region" description="Basic and acidic residues" evidence="7">
    <location>
        <begin position="286"/>
        <end position="295"/>
    </location>
</feature>
<keyword evidence="6" id="KW-0175">Coiled coil</keyword>
<dbReference type="SUPFAM" id="SSF81878">
    <property type="entry name" value="BRCA2 tower domain"/>
    <property type="match status" value="1"/>
</dbReference>
<keyword evidence="5" id="KW-0234">DNA repair</keyword>
<dbReference type="GO" id="GO:0003677">
    <property type="term" value="F:DNA binding"/>
    <property type="evidence" value="ECO:0007669"/>
    <property type="project" value="UniProtKB-KW"/>
</dbReference>
<evidence type="ECO:0000256" key="7">
    <source>
        <dbReference type="SAM" id="MobiDB-lite"/>
    </source>
</evidence>
<feature type="compositionally biased region" description="Polar residues" evidence="7">
    <location>
        <begin position="1189"/>
        <end position="1202"/>
    </location>
</feature>
<evidence type="ECO:0008006" key="12">
    <source>
        <dbReference type="Google" id="ProtNLM"/>
    </source>
</evidence>
<sequence>MDEVPASPVAEKRKKLKFRRKLGPLIKRSKESACCESFTEGLSFEQHAETSGSVDVNIAGSDTVKRKLSTFYYDENVDKVETVKANPLASAILLEKASSIQVLSSVPSRELIACSNEAFLTVGELARRNDTSGYRNECVNPQEATGKPHNYSFTQMEIDTQMIDIFEAAELLTGSATVNQQLKPATKVTTPTKLTIVPQTALTPPKDPDPTRTLAQIIVDDFTLDENEQCSMEVDMSIIKSESFRRRLIQLRDLIASPPKPVHREKCCRQYGQTKPKKKEQLLARRLSYDTDDSSRIGQPLSDEESETSTVSNASDNSDCDASMDGMALDESALIQANLTQLSAFFSQAGTSQEEGCTRQANQKENKSTSLDREPAFLGFASPISLPLDRACSPKTISINFASFCDMDEKSLPAWDELMPASVGEPITMEQLLEDDEDLFMLAHHPVDEPQNEPLRVHTEGRENSGKIGTNVEPFAPHSILTNFNNKRNSINDSDEVLLKAQAMFAEEEAKHKHNELAKAQKHMSPTNTGEIALPLMQLNLKQTFHNQKGHPIAEDMQRNDIITASNNVKVPIASKMPMNVLEDGYPFPVRASPTNKLYSGGFSTAAGNMIAISTKALKNAQKMFAEEEAKLQKEMERPQSDPPSDGAFSTSDGKSIVVSQPGLKPAHKAFEKDESTNGKEHQHAFGEPSRTGFTGGFITAAGNSIRVSKKALEMAQKTFEEELSKMEAESLSQNVVPLQGCFFSTANGSKISVSEKALKSAQRMFAEEQEAKSFDNVPTIESAAFGGGFRTASGNMIAVSKNALAKARKTFDEIASMVDNEGDVNVADGNMLYVRSKANEDEAFIQERKMQENGTGSALRGGFSTAGGRSITVSKTALESAQKLFEEDHMSGDNENLSHNVASFSGGFSTAGGRKISVSETALEKAHKTFAELGDVNSVLEGTDDETDRVAFAGGFSTAGGSAIAVSMKALKKAQKAFDEDETDGTVDKENITSNVAPFIGGFNTANGGTIAVSLKSLEKAKKMFIEDEGEMLSTEIPERSSENNSPVPAKQALDKMMTNFAEKNVFIDDASRSAGMISFPMFSRANGAAIAVSSDALEKAKELWKEVDNEENDNAGISVPLVEASLSKAMLLKPANEQEENCRKRKLSLTKNEPILTPTKKLRTDPLHPIVRLQTSTPAASTVGAKQAQSAETPGMSTGVSTSAHDVDEFFAQLDDNEFQELFTVQQTVGRRQNKLLTKFEQCSNAVPIKPSTKLTGTDWDDSFSEILPNLPASDESNVKLATTLLKPSEAVQQQRREELQKQMQYIESKPEDARRPRTFEFCTKKLQKVGRIALKDFVKGNGPQLTQVSTSVMNITQDNVMQFRFNLADYYGETFSSSNVTGIPIGTDGTEGCLLMDVDSTLGVEEFKHSLLASPGIDPRLVPQGWIENGWRWIVTKLSALERNFGTHFQGALSPENVFHQLQYRYCVEIDSARRSALRKMLEKDDIPSRRMVLFVSNVFHNVGAVGTELDLSDGWYSVRTELDSPLAAAVHSGKVAIGTKLMIQGAELLNHKDGCSPLEAPQDVRLKICTNCTRRARWYAKLGYYRCPVPYPIECNTIHERGGLIARVRAIIVRVYPLMYVEKSSNEAQGSVLRSERMQQRHSRRNDANQLENLHKLYNRVQEEIERERKTVSLNRNIRVTESTTTAELQECLENGLDVSFLDIELTRSQQHVIEQFQQRKQEELQNEINRRVKAQLEKNSGRSTVTPLLKVRLMDRVRPERSFLLSIWRPIDDVRRVLQEQSLVEFSHLTAHGTKNNDVQLTAHKASSYSSVPQEERQGVSPHVPFYRTITPIGTIDGINFRPAFGEFDTIGVVVLVGAAESKKFQSIYLADTAMNLLCINFWHGLSEYAYDDVIRERKVLCVANLQWRTFNRQTPGIPQSFATEYTTFLENPREEHLRGERDRLQLQLDTIEQDQFFQRCQERIGELLMNSSTGSIGTPNLQRSVSRLTHSTPLGANSATKRKIEKLASIYGSPPKLSPIVIGRNVNLRKGFKTPARLDAETEDSVG</sequence>
<dbReference type="EnsemblMetazoa" id="AFUN003921-RA">
    <property type="protein sequence ID" value="AFUN003921-PA"/>
    <property type="gene ID" value="AFUN003921"/>
</dbReference>
<dbReference type="GO" id="GO:0006355">
    <property type="term" value="P:regulation of DNA-templated transcription"/>
    <property type="evidence" value="ECO:0007669"/>
    <property type="project" value="TreeGrafter"/>
</dbReference>
<dbReference type="Pfam" id="PF09169">
    <property type="entry name" value="BRCA-2_helical"/>
    <property type="match status" value="1"/>
</dbReference>
<evidence type="ECO:0000259" key="9">
    <source>
        <dbReference type="Pfam" id="PF09104"/>
    </source>
</evidence>
<dbReference type="PANTHER" id="PTHR11289:SF0">
    <property type="entry name" value="BREAST CANCER TYPE 2 SUSCEPTIBILITY PROTEIN"/>
    <property type="match status" value="1"/>
</dbReference>
<dbReference type="CDD" id="cd04493">
    <property type="entry name" value="BRCA2DBD_OB1"/>
    <property type="match status" value="1"/>
</dbReference>
<dbReference type="PROSITE" id="PS50138">
    <property type="entry name" value="BRCA2_REPEAT"/>
    <property type="match status" value="10"/>
</dbReference>
<evidence type="ECO:0000256" key="5">
    <source>
        <dbReference type="ARBA" id="ARBA00023204"/>
    </source>
</evidence>
<feature type="region of interest" description="Disordered" evidence="7">
    <location>
        <begin position="286"/>
        <end position="320"/>
    </location>
</feature>
<keyword evidence="2" id="KW-0227">DNA damage</keyword>
<evidence type="ECO:0000313" key="11">
    <source>
        <dbReference type="EnsemblMetazoa" id="AFUN003921-PA"/>
    </source>
</evidence>
<dbReference type="InterPro" id="IPR015187">
    <property type="entry name" value="BRCA2_OB_1"/>
</dbReference>
<dbReference type="InterPro" id="IPR015525">
    <property type="entry name" value="BRCA2"/>
</dbReference>
<dbReference type="InterPro" id="IPR015252">
    <property type="entry name" value="BRCA2_hlx"/>
</dbReference>
<feature type="domain" description="BRCA2 OB3" evidence="9">
    <location>
        <begin position="1833"/>
        <end position="1974"/>
    </location>
</feature>
<dbReference type="InterPro" id="IPR012340">
    <property type="entry name" value="NA-bd_OB-fold"/>
</dbReference>
<evidence type="ECO:0000256" key="6">
    <source>
        <dbReference type="SAM" id="Coils"/>
    </source>
</evidence>
<dbReference type="InterPro" id="IPR036315">
    <property type="entry name" value="BRCA2_hlx_sf"/>
</dbReference>
<feature type="compositionally biased region" description="Basic and acidic residues" evidence="7">
    <location>
        <begin position="630"/>
        <end position="640"/>
    </location>
</feature>
<evidence type="ECO:0000256" key="4">
    <source>
        <dbReference type="ARBA" id="ARBA00023172"/>
    </source>
</evidence>
<dbReference type="InterPro" id="IPR002093">
    <property type="entry name" value="BRCA2_repeat"/>
</dbReference>
<dbReference type="Pfam" id="PF00634">
    <property type="entry name" value="BRCA2"/>
    <property type="match status" value="6"/>
</dbReference>
<feature type="compositionally biased region" description="Basic and acidic residues" evidence="7">
    <location>
        <begin position="669"/>
        <end position="685"/>
    </location>
</feature>
<feature type="domain" description="BRCA2 OB1" evidence="8">
    <location>
        <begin position="1479"/>
        <end position="1590"/>
    </location>
</feature>
<dbReference type="Pfam" id="PF09103">
    <property type="entry name" value="BRCA-2_OB1"/>
    <property type="match status" value="1"/>
</dbReference>
<dbReference type="CDD" id="cd04495">
    <property type="entry name" value="BRCA2DBD_OB3"/>
    <property type="match status" value="1"/>
</dbReference>
<reference evidence="11" key="1">
    <citation type="submission" date="2020-05" db="UniProtKB">
        <authorList>
            <consortium name="EnsemblMetazoa"/>
        </authorList>
    </citation>
    <scope>IDENTIFICATION</scope>
    <source>
        <strain evidence="11">FUMOZ</strain>
    </source>
</reference>
<dbReference type="Pfam" id="PF09104">
    <property type="entry name" value="BRCA-2_OB3"/>
    <property type="match status" value="1"/>
</dbReference>
<dbReference type="GO" id="GO:0005634">
    <property type="term" value="C:nucleus"/>
    <property type="evidence" value="ECO:0007669"/>
    <property type="project" value="TreeGrafter"/>
</dbReference>
<dbReference type="VEuPathDB" id="VectorBase:AFUN003921"/>
<feature type="region of interest" description="Disordered" evidence="7">
    <location>
        <begin position="630"/>
        <end position="693"/>
    </location>
</feature>
<evidence type="ECO:0000259" key="10">
    <source>
        <dbReference type="Pfam" id="PF09169"/>
    </source>
</evidence>
<keyword evidence="1" id="KW-0677">Repeat</keyword>
<proteinExistence type="predicted"/>
<feature type="domain" description="Breast cancer type 2 susceptibility protein helical" evidence="10">
    <location>
        <begin position="1303"/>
        <end position="1475"/>
    </location>
</feature>
<dbReference type="VEuPathDB" id="VectorBase:AFUN2_000959"/>
<evidence type="ECO:0000256" key="2">
    <source>
        <dbReference type="ARBA" id="ARBA00022763"/>
    </source>
</evidence>
<keyword evidence="3" id="KW-0238">DNA-binding</keyword>
<dbReference type="SUPFAM" id="SSF50249">
    <property type="entry name" value="Nucleic acid-binding proteins"/>
    <property type="match status" value="3"/>
</dbReference>
<feature type="coiled-coil region" evidence="6">
    <location>
        <begin position="1648"/>
        <end position="1675"/>
    </location>
</feature>
<keyword evidence="4" id="KW-0233">DNA recombination</keyword>
<dbReference type="STRING" id="62324.A0A182RCK2"/>
<evidence type="ECO:0000256" key="1">
    <source>
        <dbReference type="ARBA" id="ARBA00022737"/>
    </source>
</evidence>
<evidence type="ECO:0000256" key="3">
    <source>
        <dbReference type="ARBA" id="ARBA00023125"/>
    </source>
</evidence>
<dbReference type="SUPFAM" id="SSF81872">
    <property type="entry name" value="BRCA2 helical domain"/>
    <property type="match status" value="1"/>
</dbReference>
<dbReference type="GO" id="GO:0000724">
    <property type="term" value="P:double-strand break repair via homologous recombination"/>
    <property type="evidence" value="ECO:0007669"/>
    <property type="project" value="InterPro"/>
</dbReference>
<protein>
    <recommendedName>
        <fullName evidence="12">Tower domain-containing protein</fullName>
    </recommendedName>
</protein>
<dbReference type="PANTHER" id="PTHR11289">
    <property type="entry name" value="BREAST CANCER TYPE 2 SUSCEPTIBILITY PROTEIN BRCA2"/>
    <property type="match status" value="1"/>
</dbReference>
<organism evidence="11">
    <name type="scientific">Anopheles funestus</name>
    <name type="common">African malaria mosquito</name>
    <dbReference type="NCBI Taxonomy" id="62324"/>
    <lineage>
        <taxon>Eukaryota</taxon>
        <taxon>Metazoa</taxon>
        <taxon>Ecdysozoa</taxon>
        <taxon>Arthropoda</taxon>
        <taxon>Hexapoda</taxon>
        <taxon>Insecta</taxon>
        <taxon>Pterygota</taxon>
        <taxon>Neoptera</taxon>
        <taxon>Endopterygota</taxon>
        <taxon>Diptera</taxon>
        <taxon>Nematocera</taxon>
        <taxon>Culicoidea</taxon>
        <taxon>Culicidae</taxon>
        <taxon>Anophelinae</taxon>
        <taxon>Anopheles</taxon>
    </lineage>
</organism>